<evidence type="ECO:0000259" key="16">
    <source>
        <dbReference type="PROSITE" id="PS51747"/>
    </source>
</evidence>
<keyword evidence="6 14" id="KW-0479">Metal-binding</keyword>
<evidence type="ECO:0000256" key="13">
    <source>
        <dbReference type="PIRSR" id="PIRSR606262-2"/>
    </source>
</evidence>
<evidence type="ECO:0000313" key="17">
    <source>
        <dbReference type="EMBL" id="ATZ19014.1"/>
    </source>
</evidence>
<dbReference type="InterPro" id="IPR016193">
    <property type="entry name" value="Cytidine_deaminase-like"/>
</dbReference>
<name>A0A2K8NZ55_9MOLU</name>
<dbReference type="AlphaFoldDB" id="A0A2K8NZ55"/>
<dbReference type="GO" id="GO:0004126">
    <property type="term" value="F:cytidine deaminase activity"/>
    <property type="evidence" value="ECO:0007669"/>
    <property type="project" value="UniProtKB-UniRule"/>
</dbReference>
<dbReference type="CDD" id="cd01283">
    <property type="entry name" value="cytidine_deaminase"/>
    <property type="match status" value="1"/>
</dbReference>
<evidence type="ECO:0000256" key="4">
    <source>
        <dbReference type="ARBA" id="ARBA00012783"/>
    </source>
</evidence>
<dbReference type="Gene3D" id="3.40.140.10">
    <property type="entry name" value="Cytidine Deaminase, domain 2"/>
    <property type="match status" value="1"/>
</dbReference>
<dbReference type="NCBIfam" id="NF004064">
    <property type="entry name" value="PRK05578.1"/>
    <property type="match status" value="1"/>
</dbReference>
<keyword evidence="7 15" id="KW-0378">Hydrolase</keyword>
<dbReference type="InterPro" id="IPR050202">
    <property type="entry name" value="Cyt/Deoxycyt_deaminase"/>
</dbReference>
<keyword evidence="8 14" id="KW-0862">Zinc</keyword>
<evidence type="ECO:0000256" key="3">
    <source>
        <dbReference type="ARBA" id="ARBA00006576"/>
    </source>
</evidence>
<evidence type="ECO:0000256" key="15">
    <source>
        <dbReference type="RuleBase" id="RU364006"/>
    </source>
</evidence>
<feature type="domain" description="CMP/dCMP-type deaminase" evidence="16">
    <location>
        <begin position="3"/>
        <end position="132"/>
    </location>
</feature>
<accession>A0A2K8NZ55</accession>
<dbReference type="Pfam" id="PF00383">
    <property type="entry name" value="dCMP_cyt_deam_1"/>
    <property type="match status" value="1"/>
</dbReference>
<dbReference type="EMBL" id="CP024965">
    <property type="protein sequence ID" value="ATZ19014.1"/>
    <property type="molecule type" value="Genomic_DNA"/>
</dbReference>
<feature type="binding site" evidence="13">
    <location>
        <begin position="44"/>
        <end position="50"/>
    </location>
    <ligand>
        <name>substrate</name>
    </ligand>
</feature>
<evidence type="ECO:0000256" key="9">
    <source>
        <dbReference type="ARBA" id="ARBA00032005"/>
    </source>
</evidence>
<feature type="binding site" evidence="14">
    <location>
        <position position="90"/>
    </location>
    <ligand>
        <name>Zn(2+)</name>
        <dbReference type="ChEBI" id="CHEBI:29105"/>
        <note>catalytic</note>
    </ligand>
</feature>
<proteinExistence type="inferred from homology"/>
<dbReference type="SUPFAM" id="SSF53927">
    <property type="entry name" value="Cytidine deaminase-like"/>
    <property type="match status" value="1"/>
</dbReference>
<gene>
    <name evidence="17" type="primary">cdd</name>
    <name evidence="17" type="ORF">ESOMN_v1c06320</name>
</gene>
<dbReference type="GO" id="GO:0005829">
    <property type="term" value="C:cytosol"/>
    <property type="evidence" value="ECO:0007669"/>
    <property type="project" value="TreeGrafter"/>
</dbReference>
<dbReference type="PROSITE" id="PS00903">
    <property type="entry name" value="CYT_DCMP_DEAMINASES_1"/>
    <property type="match status" value="1"/>
</dbReference>
<keyword evidence="18" id="KW-1185">Reference proteome</keyword>
<feature type="active site" description="Proton donor" evidence="12">
    <location>
        <position position="57"/>
    </location>
</feature>
<comment type="function">
    <text evidence="2 15">This enzyme scavenges exogenous and endogenous cytidine and 2'-deoxycytidine for UMP synthesis.</text>
</comment>
<comment type="catalytic activity">
    <reaction evidence="11 15">
        <text>cytidine + H2O + H(+) = uridine + NH4(+)</text>
        <dbReference type="Rhea" id="RHEA:16069"/>
        <dbReference type="ChEBI" id="CHEBI:15377"/>
        <dbReference type="ChEBI" id="CHEBI:15378"/>
        <dbReference type="ChEBI" id="CHEBI:16704"/>
        <dbReference type="ChEBI" id="CHEBI:17562"/>
        <dbReference type="ChEBI" id="CHEBI:28938"/>
        <dbReference type="EC" id="3.5.4.5"/>
    </reaction>
</comment>
<dbReference type="GO" id="GO:0042802">
    <property type="term" value="F:identical protein binding"/>
    <property type="evidence" value="ECO:0007669"/>
    <property type="project" value="UniProtKB-ARBA"/>
</dbReference>
<dbReference type="GO" id="GO:0072527">
    <property type="term" value="P:pyrimidine-containing compound metabolic process"/>
    <property type="evidence" value="ECO:0007669"/>
    <property type="project" value="UniProtKB-ARBA"/>
</dbReference>
<dbReference type="GO" id="GO:0055086">
    <property type="term" value="P:nucleobase-containing small molecule metabolic process"/>
    <property type="evidence" value="ECO:0007669"/>
    <property type="project" value="UniProtKB-ARBA"/>
</dbReference>
<evidence type="ECO:0000256" key="7">
    <source>
        <dbReference type="ARBA" id="ARBA00022801"/>
    </source>
</evidence>
<feature type="binding site" evidence="14">
    <location>
        <position position="55"/>
    </location>
    <ligand>
        <name>Zn(2+)</name>
        <dbReference type="ChEBI" id="CHEBI:29105"/>
        <note>catalytic</note>
    </ligand>
</feature>
<protein>
    <recommendedName>
        <fullName evidence="5 15">Cytidine deaminase</fullName>
        <ecNumber evidence="4 15">3.5.4.5</ecNumber>
    </recommendedName>
    <alternativeName>
        <fullName evidence="9 15">Cytidine aminohydrolase</fullName>
    </alternativeName>
</protein>
<dbReference type="KEGG" id="esx:ESOMN_v1c06320"/>
<evidence type="ECO:0000256" key="8">
    <source>
        <dbReference type="ARBA" id="ARBA00022833"/>
    </source>
</evidence>
<dbReference type="PROSITE" id="PS51747">
    <property type="entry name" value="CYT_DCMP_DEAMINASES_2"/>
    <property type="match status" value="1"/>
</dbReference>
<dbReference type="InterPro" id="IPR016192">
    <property type="entry name" value="APOBEC/CMP_deaminase_Zn-bd"/>
</dbReference>
<evidence type="ECO:0000256" key="2">
    <source>
        <dbReference type="ARBA" id="ARBA00003949"/>
    </source>
</evidence>
<evidence type="ECO:0000256" key="1">
    <source>
        <dbReference type="ARBA" id="ARBA00001947"/>
    </source>
</evidence>
<evidence type="ECO:0000256" key="10">
    <source>
        <dbReference type="ARBA" id="ARBA00049252"/>
    </source>
</evidence>
<organism evidence="17 18">
    <name type="scientific">Williamsoniiplasma somnilux</name>
    <dbReference type="NCBI Taxonomy" id="215578"/>
    <lineage>
        <taxon>Bacteria</taxon>
        <taxon>Bacillati</taxon>
        <taxon>Mycoplasmatota</taxon>
        <taxon>Mollicutes</taxon>
        <taxon>Entomoplasmatales</taxon>
        <taxon>Williamsoniiplasma</taxon>
    </lineage>
</organism>
<evidence type="ECO:0000256" key="14">
    <source>
        <dbReference type="PIRSR" id="PIRSR606262-3"/>
    </source>
</evidence>
<comment type="similarity">
    <text evidence="3 15">Belongs to the cytidine and deoxycytidylate deaminase family.</text>
</comment>
<feature type="binding site" evidence="14">
    <location>
        <position position="93"/>
    </location>
    <ligand>
        <name>Zn(2+)</name>
        <dbReference type="ChEBI" id="CHEBI:29105"/>
        <note>catalytic</note>
    </ligand>
</feature>
<evidence type="ECO:0000256" key="11">
    <source>
        <dbReference type="ARBA" id="ARBA00049558"/>
    </source>
</evidence>
<dbReference type="EC" id="3.5.4.5" evidence="4 15"/>
<dbReference type="Proteomes" id="UP000232230">
    <property type="component" value="Chromosome"/>
</dbReference>
<evidence type="ECO:0000313" key="18">
    <source>
        <dbReference type="Proteomes" id="UP000232230"/>
    </source>
</evidence>
<dbReference type="PANTHER" id="PTHR11644:SF2">
    <property type="entry name" value="CYTIDINE DEAMINASE"/>
    <property type="match status" value="1"/>
</dbReference>
<comment type="catalytic activity">
    <reaction evidence="10 15">
        <text>2'-deoxycytidine + H2O + H(+) = 2'-deoxyuridine + NH4(+)</text>
        <dbReference type="Rhea" id="RHEA:13433"/>
        <dbReference type="ChEBI" id="CHEBI:15377"/>
        <dbReference type="ChEBI" id="CHEBI:15378"/>
        <dbReference type="ChEBI" id="CHEBI:15698"/>
        <dbReference type="ChEBI" id="CHEBI:16450"/>
        <dbReference type="ChEBI" id="CHEBI:28938"/>
        <dbReference type="EC" id="3.5.4.5"/>
    </reaction>
</comment>
<evidence type="ECO:0000256" key="12">
    <source>
        <dbReference type="PIRSR" id="PIRSR606262-1"/>
    </source>
</evidence>
<dbReference type="NCBIfam" id="TIGR01354">
    <property type="entry name" value="cyt_deam_tetra"/>
    <property type="match status" value="1"/>
</dbReference>
<reference evidence="17 18" key="1">
    <citation type="submission" date="2017-11" db="EMBL/GenBank/DDBJ databases">
        <title>Genome sequence of Entomoplasma somnilux PYAN-1 (ATCC 49194).</title>
        <authorList>
            <person name="Lo W.-S."/>
            <person name="Gasparich G.E."/>
            <person name="Kuo C.-H."/>
        </authorList>
    </citation>
    <scope>NUCLEOTIDE SEQUENCE [LARGE SCALE GENOMIC DNA]</scope>
    <source>
        <strain evidence="17 18">PYAN-1</strain>
    </source>
</reference>
<evidence type="ECO:0000256" key="5">
    <source>
        <dbReference type="ARBA" id="ARBA00018266"/>
    </source>
</evidence>
<dbReference type="PANTHER" id="PTHR11644">
    <property type="entry name" value="CYTIDINE DEAMINASE"/>
    <property type="match status" value="1"/>
</dbReference>
<sequence length="134" mass="15256">MCMDKKEIFDELLNLAKQSYSPYSHFRVSCILFLKNHQKIKGVNVENAAYSPTICAERTALSQLITQGYNCDDIEVVALYTDATQFGSPCGVCRQVMSELLNENQKVWIFSKKGFASEHQVKEFLPYAFGKNEL</sequence>
<evidence type="ECO:0000256" key="6">
    <source>
        <dbReference type="ARBA" id="ARBA00022723"/>
    </source>
</evidence>
<comment type="cofactor">
    <cofactor evidence="1 14 15">
        <name>Zn(2+)</name>
        <dbReference type="ChEBI" id="CHEBI:29105"/>
    </cofactor>
</comment>
<dbReference type="InterPro" id="IPR002125">
    <property type="entry name" value="CMP_dCMP_dom"/>
</dbReference>
<dbReference type="GO" id="GO:0008270">
    <property type="term" value="F:zinc ion binding"/>
    <property type="evidence" value="ECO:0007669"/>
    <property type="project" value="UniProtKB-UniRule"/>
</dbReference>
<dbReference type="InterPro" id="IPR006262">
    <property type="entry name" value="Cyt_deam_tetra"/>
</dbReference>